<evidence type="ECO:0000313" key="2">
    <source>
        <dbReference type="Proteomes" id="UP000031056"/>
    </source>
</evidence>
<sequence length="207" mass="24252">MSVYLDKVKRIINNFEGDDRNSLVSHCILVSRDVLLDDREVKRAKLDVVTDLYSIIVDDADALLDEVLSHKILQVRALILDLVDNDYSVDYEDVGMPERWIRKIVEDTRDTFDFESEFGMKALLMYNKKLLDEFCAIFVSTNKKFGSNGNQLLLNFYYYKKEIGTKACEASKDTNDDFEEFFNTIKQSFRSDMYKTVEELEEILREQ</sequence>
<comment type="caution">
    <text evidence="1">The sequence shown here is derived from an EMBL/GenBank/DDBJ whole genome shotgun (WGS) entry which is preliminary data.</text>
</comment>
<dbReference type="Proteomes" id="UP000031056">
    <property type="component" value="Unassembled WGS sequence"/>
</dbReference>
<dbReference type="EMBL" id="JOKQ01000004">
    <property type="protein sequence ID" value="KHN69818.1"/>
    <property type="molecule type" value="Genomic_DNA"/>
</dbReference>
<dbReference type="OrthoDB" id="2194483at2759"/>
<dbReference type="HOGENOM" id="CLU_117729_0_0_1"/>
<proteinExistence type="predicted"/>
<dbReference type="GeneID" id="26261449"/>
<dbReference type="InParanoid" id="A0A0B2UKG3"/>
<dbReference type="RefSeq" id="XP_014563860.1">
    <property type="nucleotide sequence ID" value="XM_014708374.1"/>
</dbReference>
<evidence type="ECO:0000313" key="1">
    <source>
        <dbReference type="EMBL" id="KHN69818.1"/>
    </source>
</evidence>
<reference evidence="1 2" key="1">
    <citation type="journal article" date="2014" name="MBio">
        <title>The Ordospora colligata genome; evolution of extreme reduction in microsporidia and host-to-parasite horizontal gene transfer.</title>
        <authorList>
            <person name="Pombert J.-F."/>
            <person name="Haag K.L."/>
            <person name="Beidas S."/>
            <person name="Ebert D."/>
            <person name="Keeling P.J."/>
        </authorList>
    </citation>
    <scope>NUCLEOTIDE SEQUENCE [LARGE SCALE GENOMIC DNA]</scope>
    <source>
        <strain evidence="1 2">OC4</strain>
    </source>
</reference>
<protein>
    <submittedName>
        <fullName evidence="1">Uncharacterized protein</fullName>
    </submittedName>
</protein>
<accession>A0A0B2UKG3</accession>
<name>A0A0B2UKG3_9MICR</name>
<organism evidence="1 2">
    <name type="scientific">Ordospora colligata OC4</name>
    <dbReference type="NCBI Taxonomy" id="1354746"/>
    <lineage>
        <taxon>Eukaryota</taxon>
        <taxon>Fungi</taxon>
        <taxon>Fungi incertae sedis</taxon>
        <taxon>Microsporidia</taxon>
        <taxon>Ordosporidae</taxon>
        <taxon>Ordospora</taxon>
    </lineage>
</organism>
<keyword evidence="2" id="KW-1185">Reference proteome</keyword>
<dbReference type="AlphaFoldDB" id="A0A0B2UKG3"/>
<dbReference type="VEuPathDB" id="MicrosporidiaDB:M896_040100"/>
<gene>
    <name evidence="1" type="ORF">M896_040100</name>
</gene>